<proteinExistence type="predicted"/>
<dbReference type="PANTHER" id="PTHR33304:SF49">
    <property type="entry name" value="OS12G0161500 PROTEIN"/>
    <property type="match status" value="1"/>
</dbReference>
<evidence type="ECO:0000313" key="8">
    <source>
        <dbReference type="Proteomes" id="UP001054252"/>
    </source>
</evidence>
<accession>A0AAV5HWX6</accession>
<dbReference type="AlphaFoldDB" id="A0AAV5HWX6"/>
<protein>
    <recommendedName>
        <fullName evidence="6">AIPP2-like SPOC-like domain-containing protein</fullName>
    </recommendedName>
</protein>
<keyword evidence="3" id="KW-0862">Zinc</keyword>
<dbReference type="GO" id="GO:0008270">
    <property type="term" value="F:zinc ion binding"/>
    <property type="evidence" value="ECO:0007669"/>
    <property type="project" value="UniProtKB-KW"/>
</dbReference>
<dbReference type="InterPro" id="IPR049914">
    <property type="entry name" value="PHD1-3/5-6"/>
</dbReference>
<keyword evidence="4" id="KW-0805">Transcription regulation</keyword>
<reference evidence="7 8" key="1">
    <citation type="journal article" date="2021" name="Commun. Biol.">
        <title>The genome of Shorea leprosula (Dipterocarpaceae) highlights the ecological relevance of drought in aseasonal tropical rainforests.</title>
        <authorList>
            <person name="Ng K.K.S."/>
            <person name="Kobayashi M.J."/>
            <person name="Fawcett J.A."/>
            <person name="Hatakeyama M."/>
            <person name="Paape T."/>
            <person name="Ng C.H."/>
            <person name="Ang C.C."/>
            <person name="Tnah L.H."/>
            <person name="Lee C.T."/>
            <person name="Nishiyama T."/>
            <person name="Sese J."/>
            <person name="O'Brien M.J."/>
            <person name="Copetti D."/>
            <person name="Mohd Noor M.I."/>
            <person name="Ong R.C."/>
            <person name="Putra M."/>
            <person name="Sireger I.Z."/>
            <person name="Indrioko S."/>
            <person name="Kosugi Y."/>
            <person name="Izuno A."/>
            <person name="Isagi Y."/>
            <person name="Lee S.L."/>
            <person name="Shimizu K.K."/>
        </authorList>
    </citation>
    <scope>NUCLEOTIDE SEQUENCE [LARGE SCALE GENOMIC DNA]</scope>
    <source>
        <strain evidence="7">214</strain>
    </source>
</reference>
<organism evidence="7 8">
    <name type="scientific">Rubroshorea leprosula</name>
    <dbReference type="NCBI Taxonomy" id="152421"/>
    <lineage>
        <taxon>Eukaryota</taxon>
        <taxon>Viridiplantae</taxon>
        <taxon>Streptophyta</taxon>
        <taxon>Embryophyta</taxon>
        <taxon>Tracheophyta</taxon>
        <taxon>Spermatophyta</taxon>
        <taxon>Magnoliopsida</taxon>
        <taxon>eudicotyledons</taxon>
        <taxon>Gunneridae</taxon>
        <taxon>Pentapetalae</taxon>
        <taxon>rosids</taxon>
        <taxon>malvids</taxon>
        <taxon>Malvales</taxon>
        <taxon>Dipterocarpaceae</taxon>
        <taxon>Rubroshorea</taxon>
    </lineage>
</organism>
<keyword evidence="5" id="KW-0804">Transcription</keyword>
<gene>
    <name evidence="7" type="ORF">SLEP1_g4589</name>
</gene>
<dbReference type="GO" id="GO:0140566">
    <property type="term" value="F:histone reader activity"/>
    <property type="evidence" value="ECO:0007669"/>
    <property type="project" value="InterPro"/>
</dbReference>
<name>A0AAV5HWX6_9ROSI</name>
<dbReference type="PANTHER" id="PTHR33304">
    <property type="match status" value="1"/>
</dbReference>
<evidence type="ECO:0000256" key="5">
    <source>
        <dbReference type="ARBA" id="ARBA00023163"/>
    </source>
</evidence>
<keyword evidence="8" id="KW-1185">Reference proteome</keyword>
<keyword evidence="2" id="KW-0863">Zinc-finger</keyword>
<dbReference type="GO" id="GO:0034244">
    <property type="term" value="P:negative regulation of transcription elongation by RNA polymerase II"/>
    <property type="evidence" value="ECO:0007669"/>
    <property type="project" value="InterPro"/>
</dbReference>
<dbReference type="Proteomes" id="UP001054252">
    <property type="component" value="Unassembled WGS sequence"/>
</dbReference>
<evidence type="ECO:0000313" key="7">
    <source>
        <dbReference type="EMBL" id="GKU90616.1"/>
    </source>
</evidence>
<comment type="caution">
    <text evidence="7">The sequence shown here is derived from an EMBL/GenBank/DDBJ whole genome shotgun (WGS) entry which is preliminary data.</text>
</comment>
<feature type="domain" description="AIPP2-like SPOC-like" evidence="6">
    <location>
        <begin position="140"/>
        <end position="267"/>
    </location>
</feature>
<evidence type="ECO:0000256" key="4">
    <source>
        <dbReference type="ARBA" id="ARBA00023015"/>
    </source>
</evidence>
<dbReference type="Pfam" id="PF23121">
    <property type="entry name" value="SPOC_AIPP2"/>
    <property type="match status" value="1"/>
</dbReference>
<evidence type="ECO:0000256" key="3">
    <source>
        <dbReference type="ARBA" id="ARBA00022833"/>
    </source>
</evidence>
<dbReference type="InterPro" id="IPR056280">
    <property type="entry name" value="AIPP2-like_SPOC"/>
</dbReference>
<evidence type="ECO:0000256" key="2">
    <source>
        <dbReference type="ARBA" id="ARBA00022771"/>
    </source>
</evidence>
<dbReference type="EMBL" id="BPVZ01000004">
    <property type="protein sequence ID" value="GKU90616.1"/>
    <property type="molecule type" value="Genomic_DNA"/>
</dbReference>
<keyword evidence="1" id="KW-0479">Metal-binding</keyword>
<sequence>MSTVCQKCGDRGFIDALTYCIVCRVCAEHRYCFDILPKVLNKDVIWVCEDCSSSVCESSSPISSSHTPEVNDEKLCIKTQTVQSKPKRLLKRTQSLQAENVCRTFELLKSVPQDDEKGLPLKEPQPNSQVHAQPILDPIWRGSMIIQNRNWTLNGLTAHLSNLACSKVSDVTSSLPNLLTLEILPRLVVWPKRFGSMASQDGDIALYFFPENESDEKAFDNLVDDMMLKDLAVKTSIGNADLLIFTSLQLPLQHWRFQRKYYLWGLFSREKFSKSTLKGSPCSR</sequence>
<evidence type="ECO:0000256" key="1">
    <source>
        <dbReference type="ARBA" id="ARBA00022723"/>
    </source>
</evidence>
<evidence type="ECO:0000259" key="6">
    <source>
        <dbReference type="Pfam" id="PF23121"/>
    </source>
</evidence>